<reference evidence="1 2" key="1">
    <citation type="journal article" date="2022" name="Front. Microbiol.">
        <title>High genomic differentiation and limited gene flow indicate recent cryptic speciation within the genus Laspinema (cyanobacteria).</title>
        <authorList>
            <person name="Stanojkovic A."/>
            <person name="Skoupy S."/>
            <person name="Skaloud P."/>
            <person name="Dvorak P."/>
        </authorList>
    </citation>
    <scope>NUCLEOTIDE SEQUENCE [LARGE SCALE GENOMIC DNA]</scope>
    <source>
        <strain evidence="1 2">D2a</strain>
    </source>
</reference>
<dbReference type="RefSeq" id="WP_368004500.1">
    <property type="nucleotide sequence ID" value="NZ_JAMXFF010000001.1"/>
</dbReference>
<evidence type="ECO:0000313" key="1">
    <source>
        <dbReference type="EMBL" id="MCT7964738.1"/>
    </source>
</evidence>
<dbReference type="EMBL" id="JAMXFF010000001">
    <property type="protein sequence ID" value="MCT7964738.1"/>
    <property type="molecule type" value="Genomic_DNA"/>
</dbReference>
<keyword evidence="2" id="KW-1185">Reference proteome</keyword>
<accession>A0ABT2MJ46</accession>
<proteinExistence type="predicted"/>
<sequence length="250" mass="28371">MKPKWLFFLAILTLILLGVREVTQVQKDPSPPATFTTETPDRDFPLVPGSYWVYEGMTQWMPPNSGEVKQTPITWKMEVVDTFERGPLKVAILKGYPADVAWYSEGKERGDHLIIEVSPGRFYLVSDDRARQVLQRLTDEADVLVNLVEDLELLLDLPLIPGKVFGSSEQITRLDGGYRWNVETSEPVGLDAEGISSREGHIQYHLTFRTAPDLMSIYFVPGIGITRYQYQHHGAIAETDLKLIEYYPGN</sequence>
<name>A0ABT2MJ46_9CYAN</name>
<comment type="caution">
    <text evidence="1">The sequence shown here is derived from an EMBL/GenBank/DDBJ whole genome shotgun (WGS) entry which is preliminary data.</text>
</comment>
<protein>
    <submittedName>
        <fullName evidence="1">Uncharacterized protein</fullName>
    </submittedName>
</protein>
<evidence type="ECO:0000313" key="2">
    <source>
        <dbReference type="Proteomes" id="UP001525890"/>
    </source>
</evidence>
<dbReference type="Proteomes" id="UP001525890">
    <property type="component" value="Unassembled WGS sequence"/>
</dbReference>
<gene>
    <name evidence="1" type="ORF">NG799_00155</name>
</gene>
<organism evidence="1 2">
    <name type="scientific">Laspinema palackyanum D2a</name>
    <dbReference type="NCBI Taxonomy" id="2953684"/>
    <lineage>
        <taxon>Bacteria</taxon>
        <taxon>Bacillati</taxon>
        <taxon>Cyanobacteriota</taxon>
        <taxon>Cyanophyceae</taxon>
        <taxon>Oscillatoriophycideae</taxon>
        <taxon>Oscillatoriales</taxon>
        <taxon>Laspinemataceae</taxon>
        <taxon>Laspinema</taxon>
        <taxon>Laspinema palackyanum</taxon>
    </lineage>
</organism>